<dbReference type="AlphaFoldDB" id="A0A6H5G0N3"/>
<feature type="compositionally biased region" description="Polar residues" evidence="1">
    <location>
        <begin position="177"/>
        <end position="188"/>
    </location>
</feature>
<dbReference type="Proteomes" id="UP000479000">
    <property type="component" value="Unassembled WGS sequence"/>
</dbReference>
<accession>A0A6H5G0N3</accession>
<dbReference type="EMBL" id="CADCXU010003257">
    <property type="protein sequence ID" value="CAA9995266.1"/>
    <property type="molecule type" value="Genomic_DNA"/>
</dbReference>
<organism evidence="2 3">
    <name type="scientific">Nesidiocoris tenuis</name>
    <dbReference type="NCBI Taxonomy" id="355587"/>
    <lineage>
        <taxon>Eukaryota</taxon>
        <taxon>Metazoa</taxon>
        <taxon>Ecdysozoa</taxon>
        <taxon>Arthropoda</taxon>
        <taxon>Hexapoda</taxon>
        <taxon>Insecta</taxon>
        <taxon>Pterygota</taxon>
        <taxon>Neoptera</taxon>
        <taxon>Paraneoptera</taxon>
        <taxon>Hemiptera</taxon>
        <taxon>Heteroptera</taxon>
        <taxon>Panheteroptera</taxon>
        <taxon>Cimicomorpha</taxon>
        <taxon>Miridae</taxon>
        <taxon>Dicyphina</taxon>
        <taxon>Nesidiocoris</taxon>
    </lineage>
</organism>
<sequence length="252" mass="29511">MAPSNFFSSGAREFYQFEPNRLIHLKCTTFPMPITEIPSNRISLSRGTYCVRLKFWLNRTIGQNFGQRNRHEGILPVLETQSRTRVNLAQRFRRENSLSSLGRKYQLFDRHLERVQFNRDLPEESDGSRVNKPTLNPAHLRTIDYYGTYSAASRARIKSRIRERVTRRFTMPLMRWSSPQNQLKSVSPVSRGHQRPMSTSPSKRTDAKYYGALQMKDRSSAGESRQRNVPQTIRDGNGSWMQDHQTRCWLLQ</sequence>
<evidence type="ECO:0000313" key="2">
    <source>
        <dbReference type="EMBL" id="CAA9995266.1"/>
    </source>
</evidence>
<name>A0A6H5G0N3_9HEMI</name>
<evidence type="ECO:0000313" key="3">
    <source>
        <dbReference type="Proteomes" id="UP000479000"/>
    </source>
</evidence>
<reference evidence="2 3" key="1">
    <citation type="submission" date="2020-02" db="EMBL/GenBank/DDBJ databases">
        <authorList>
            <person name="Ferguson B K."/>
        </authorList>
    </citation>
    <scope>NUCLEOTIDE SEQUENCE [LARGE SCALE GENOMIC DNA]</scope>
</reference>
<proteinExistence type="predicted"/>
<feature type="region of interest" description="Disordered" evidence="1">
    <location>
        <begin position="176"/>
        <end position="240"/>
    </location>
</feature>
<keyword evidence="3" id="KW-1185">Reference proteome</keyword>
<gene>
    <name evidence="2" type="ORF">NTEN_LOCUS2057</name>
</gene>
<feature type="compositionally biased region" description="Basic and acidic residues" evidence="1">
    <location>
        <begin position="215"/>
        <end position="226"/>
    </location>
</feature>
<evidence type="ECO:0000256" key="1">
    <source>
        <dbReference type="SAM" id="MobiDB-lite"/>
    </source>
</evidence>
<protein>
    <submittedName>
        <fullName evidence="2">Uncharacterized protein</fullName>
    </submittedName>
</protein>